<comment type="subcellular location">
    <subcellularLocation>
        <location evidence="1">Membrane</location>
        <topology evidence="1">Multi-pass membrane protein</topology>
    </subcellularLocation>
</comment>
<dbReference type="PANTHER" id="PTHR11266:SF50">
    <property type="entry name" value="VACUOLAR MEMBRANE PROTEIN YOR292C"/>
    <property type="match status" value="1"/>
</dbReference>
<dbReference type="PANTHER" id="PTHR11266">
    <property type="entry name" value="PEROXISOMAL MEMBRANE PROTEIN 2, PXMP2 MPV17"/>
    <property type="match status" value="1"/>
</dbReference>
<organism evidence="7 8">
    <name type="scientific">Kluyveromyces lactis (strain ATCC 8585 / CBS 2359 / DSM 70799 / NBRC 1267 / NRRL Y-1140 / WM37)</name>
    <name type="common">Yeast</name>
    <name type="synonym">Candida sphaerica</name>
    <dbReference type="NCBI Taxonomy" id="284590"/>
    <lineage>
        <taxon>Eukaryota</taxon>
        <taxon>Fungi</taxon>
        <taxon>Dikarya</taxon>
        <taxon>Ascomycota</taxon>
        <taxon>Saccharomycotina</taxon>
        <taxon>Saccharomycetes</taxon>
        <taxon>Saccharomycetales</taxon>
        <taxon>Saccharomycetaceae</taxon>
        <taxon>Kluyveromyces</taxon>
    </lineage>
</organism>
<dbReference type="KEGG" id="kla:KLLA0_B08195g"/>
<name>Q6CVZ4_KLULA</name>
<evidence type="ECO:0000256" key="5">
    <source>
        <dbReference type="ARBA" id="ARBA00023136"/>
    </source>
</evidence>
<keyword evidence="5 6" id="KW-0472">Membrane</keyword>
<evidence type="ECO:0000256" key="1">
    <source>
        <dbReference type="ARBA" id="ARBA00004141"/>
    </source>
</evidence>
<gene>
    <name evidence="7" type="ORF">KLLA0_B08195g</name>
</gene>
<feature type="transmembrane region" description="Helical" evidence="6">
    <location>
        <begin position="45"/>
        <end position="66"/>
    </location>
</feature>
<protein>
    <submittedName>
        <fullName evidence="7">KLLA0B08195p</fullName>
    </submittedName>
</protein>
<dbReference type="GeneID" id="2897041"/>
<dbReference type="HOGENOM" id="CLU_049109_8_0_1"/>
<dbReference type="FunCoup" id="Q6CVZ4">
    <property type="interactions" value="33"/>
</dbReference>
<reference evidence="7 8" key="1">
    <citation type="journal article" date="2004" name="Nature">
        <title>Genome evolution in yeasts.</title>
        <authorList>
            <consortium name="Genolevures"/>
            <person name="Dujon B."/>
            <person name="Sherman D."/>
            <person name="Fischer G."/>
            <person name="Durrens P."/>
            <person name="Casaregola S."/>
            <person name="Lafontaine I."/>
            <person name="de Montigny J."/>
            <person name="Marck C."/>
            <person name="Neuveglise C."/>
            <person name="Talla E."/>
            <person name="Goffard N."/>
            <person name="Frangeul L."/>
            <person name="Aigle M."/>
            <person name="Anthouard V."/>
            <person name="Babour A."/>
            <person name="Barbe V."/>
            <person name="Barnay S."/>
            <person name="Blanchin S."/>
            <person name="Beckerich J.M."/>
            <person name="Beyne E."/>
            <person name="Bleykasten C."/>
            <person name="Boisrame A."/>
            <person name="Boyer J."/>
            <person name="Cattolico L."/>
            <person name="Confanioleri F."/>
            <person name="de Daruvar A."/>
            <person name="Despons L."/>
            <person name="Fabre E."/>
            <person name="Fairhead C."/>
            <person name="Ferry-Dumazet H."/>
            <person name="Groppi A."/>
            <person name="Hantraye F."/>
            <person name="Hennequin C."/>
            <person name="Jauniaux N."/>
            <person name="Joyet P."/>
            <person name="Kachouri R."/>
            <person name="Kerrest A."/>
            <person name="Koszul R."/>
            <person name="Lemaire M."/>
            <person name="Lesur I."/>
            <person name="Ma L."/>
            <person name="Muller H."/>
            <person name="Nicaud J.M."/>
            <person name="Nikolski M."/>
            <person name="Oztas S."/>
            <person name="Ozier-Kalogeropoulos O."/>
            <person name="Pellenz S."/>
            <person name="Potier S."/>
            <person name="Richard G.F."/>
            <person name="Straub M.L."/>
            <person name="Suleau A."/>
            <person name="Swennene D."/>
            <person name="Tekaia F."/>
            <person name="Wesolowski-Louvel M."/>
            <person name="Westhof E."/>
            <person name="Wirth B."/>
            <person name="Zeniou-Meyer M."/>
            <person name="Zivanovic I."/>
            <person name="Bolotin-Fukuhara M."/>
            <person name="Thierry A."/>
            <person name="Bouchier C."/>
            <person name="Caudron B."/>
            <person name="Scarpelli C."/>
            <person name="Gaillardin C."/>
            <person name="Weissenbach J."/>
            <person name="Wincker P."/>
            <person name="Souciet J.L."/>
        </authorList>
    </citation>
    <scope>NUCLEOTIDE SEQUENCE [LARGE SCALE GENOMIC DNA]</scope>
    <source>
        <strain evidence="8">ATCC 8585 / CBS 2359 / DSM 70799 / NBRC 1267 / NRRL Y-1140 / WM37</strain>
    </source>
</reference>
<dbReference type="GO" id="GO:0016020">
    <property type="term" value="C:membrane"/>
    <property type="evidence" value="ECO:0007669"/>
    <property type="project" value="UniProtKB-SubCell"/>
</dbReference>
<feature type="transmembrane region" description="Helical" evidence="6">
    <location>
        <begin position="278"/>
        <end position="299"/>
    </location>
</feature>
<dbReference type="EMBL" id="CR382122">
    <property type="protein sequence ID" value="CAH02288.1"/>
    <property type="molecule type" value="Genomic_DNA"/>
</dbReference>
<accession>Q6CVZ4</accession>
<dbReference type="AlphaFoldDB" id="Q6CVZ4"/>
<evidence type="ECO:0000256" key="3">
    <source>
        <dbReference type="ARBA" id="ARBA00022692"/>
    </source>
</evidence>
<proteinExistence type="inferred from homology"/>
<evidence type="ECO:0000313" key="7">
    <source>
        <dbReference type="EMBL" id="CAH02288.1"/>
    </source>
</evidence>
<feature type="transmembrane region" description="Helical" evidence="6">
    <location>
        <begin position="240"/>
        <end position="258"/>
    </location>
</feature>
<evidence type="ECO:0000256" key="6">
    <source>
        <dbReference type="RuleBase" id="RU363053"/>
    </source>
</evidence>
<feature type="transmembrane region" description="Helical" evidence="6">
    <location>
        <begin position="199"/>
        <end position="220"/>
    </location>
</feature>
<evidence type="ECO:0000256" key="4">
    <source>
        <dbReference type="ARBA" id="ARBA00022989"/>
    </source>
</evidence>
<evidence type="ECO:0000256" key="2">
    <source>
        <dbReference type="ARBA" id="ARBA00006824"/>
    </source>
</evidence>
<keyword evidence="3 6" id="KW-0812">Transmembrane</keyword>
<comment type="similarity">
    <text evidence="2 6">Belongs to the peroxisomal membrane protein PXMP2/4 family.</text>
</comment>
<keyword evidence="8" id="KW-1185">Reference proteome</keyword>
<dbReference type="InParanoid" id="Q6CVZ4"/>
<dbReference type="PaxDb" id="284590-Q6CVZ4"/>
<sequence length="330" mass="38213">MPLSLPEESGFASFESGLRDSLTNKIEQWKTITLNLIYSLRRFKILKITIIHWSILSTWIVLLLHFTSVYGSLYQSSALLATMCTNVLLFGTSDCLAQCISCFLSYKVDPVPEVVDKVTRNLVAGLSFRRTESFDDNYSDNVSIFNDYGVERPSFEGQTDTRNASPGIDSELRHDWDLDSNLDYDADGTSSSNNELFSFYRWICFMSWGWFLSFFQVPWYKFLNYFYTEDPTVVQVLERVLSDQLVYSPISLYCFFMYSNYIMEHGDAESFQIKIRNIYITTLGCNYLVWPLVQFINFLMVPKHLQVPFSSSVGVLWNCFLSMRNSSNSL</sequence>
<dbReference type="OMA" id="FYRWICF"/>
<dbReference type="RefSeq" id="XP_451895.1">
    <property type="nucleotide sequence ID" value="XM_451895.1"/>
</dbReference>
<dbReference type="Pfam" id="PF04117">
    <property type="entry name" value="Mpv17_PMP22"/>
    <property type="match status" value="1"/>
</dbReference>
<evidence type="ECO:0000313" key="8">
    <source>
        <dbReference type="Proteomes" id="UP000000598"/>
    </source>
</evidence>
<dbReference type="InterPro" id="IPR007248">
    <property type="entry name" value="Mpv17_PMP22"/>
</dbReference>
<dbReference type="eggNOG" id="KOG1944">
    <property type="taxonomic scope" value="Eukaryota"/>
</dbReference>
<dbReference type="GO" id="GO:0005739">
    <property type="term" value="C:mitochondrion"/>
    <property type="evidence" value="ECO:0007669"/>
    <property type="project" value="TreeGrafter"/>
</dbReference>
<dbReference type="Proteomes" id="UP000000598">
    <property type="component" value="Chromosome B"/>
</dbReference>
<dbReference type="STRING" id="284590.Q6CVZ4"/>
<keyword evidence="4 6" id="KW-1133">Transmembrane helix</keyword>